<dbReference type="AlphaFoldDB" id="A0AAN8AIR5"/>
<comment type="caution">
    <text evidence="3">The sequence shown here is derived from an EMBL/GenBank/DDBJ whole genome shotgun (WGS) entry which is preliminary data.</text>
</comment>
<evidence type="ECO:0000256" key="2">
    <source>
        <dbReference type="SAM" id="SignalP"/>
    </source>
</evidence>
<gene>
    <name evidence="3" type="ORF">PBY51_008241</name>
</gene>
<organism evidence="3 4">
    <name type="scientific">Eleginops maclovinus</name>
    <name type="common">Patagonian blennie</name>
    <name type="synonym">Eleginus maclovinus</name>
    <dbReference type="NCBI Taxonomy" id="56733"/>
    <lineage>
        <taxon>Eukaryota</taxon>
        <taxon>Metazoa</taxon>
        <taxon>Chordata</taxon>
        <taxon>Craniata</taxon>
        <taxon>Vertebrata</taxon>
        <taxon>Euteleostomi</taxon>
        <taxon>Actinopterygii</taxon>
        <taxon>Neopterygii</taxon>
        <taxon>Teleostei</taxon>
        <taxon>Neoteleostei</taxon>
        <taxon>Acanthomorphata</taxon>
        <taxon>Eupercaria</taxon>
        <taxon>Perciformes</taxon>
        <taxon>Notothenioidei</taxon>
        <taxon>Eleginopidae</taxon>
        <taxon>Eleginops</taxon>
    </lineage>
</organism>
<feature type="chain" id="PRO_5042820294" description="Secreted protein" evidence="2">
    <location>
        <begin position="23"/>
        <end position="70"/>
    </location>
</feature>
<proteinExistence type="predicted"/>
<feature type="signal peptide" evidence="2">
    <location>
        <begin position="1"/>
        <end position="22"/>
    </location>
</feature>
<feature type="compositionally biased region" description="Polar residues" evidence="1">
    <location>
        <begin position="53"/>
        <end position="62"/>
    </location>
</feature>
<sequence>MAMQRLLLSPTNFSALFLRALTLPLPGQQLISSKQYSDCVAALCGKQRGGDSESINTTTTRHLFNKTPEQ</sequence>
<dbReference type="EMBL" id="JAUZQC010000017">
    <property type="protein sequence ID" value="KAK5856658.1"/>
    <property type="molecule type" value="Genomic_DNA"/>
</dbReference>
<name>A0AAN8AIR5_ELEMC</name>
<reference evidence="3 4" key="2">
    <citation type="journal article" date="2023" name="Mol. Biol. Evol.">
        <title>Genomics of Secondarily Temperate Adaptation in the Only Non-Antarctic Icefish.</title>
        <authorList>
            <person name="Rivera-Colon A.G."/>
            <person name="Rayamajhi N."/>
            <person name="Minhas B.F."/>
            <person name="Madrigal G."/>
            <person name="Bilyk K.T."/>
            <person name="Yoon V."/>
            <person name="Hune M."/>
            <person name="Gregory S."/>
            <person name="Cheng C.H.C."/>
            <person name="Catchen J.M."/>
        </authorList>
    </citation>
    <scope>NUCLEOTIDE SEQUENCE [LARGE SCALE GENOMIC DNA]</scope>
    <source>
        <strain evidence="3">JMC-PN-2008</strain>
    </source>
</reference>
<evidence type="ECO:0008006" key="5">
    <source>
        <dbReference type="Google" id="ProtNLM"/>
    </source>
</evidence>
<keyword evidence="2" id="KW-0732">Signal</keyword>
<evidence type="ECO:0000313" key="4">
    <source>
        <dbReference type="Proteomes" id="UP001346869"/>
    </source>
</evidence>
<evidence type="ECO:0000313" key="3">
    <source>
        <dbReference type="EMBL" id="KAK5856658.1"/>
    </source>
</evidence>
<feature type="region of interest" description="Disordered" evidence="1">
    <location>
        <begin position="47"/>
        <end position="70"/>
    </location>
</feature>
<evidence type="ECO:0000256" key="1">
    <source>
        <dbReference type="SAM" id="MobiDB-lite"/>
    </source>
</evidence>
<protein>
    <recommendedName>
        <fullName evidence="5">Secreted protein</fullName>
    </recommendedName>
</protein>
<keyword evidence="4" id="KW-1185">Reference proteome</keyword>
<accession>A0AAN8AIR5</accession>
<reference evidence="3 4" key="1">
    <citation type="journal article" date="2023" name="Genes (Basel)">
        <title>Chromosome-Level Genome Assembly and Circadian Gene Repertoire of the Patagonia Blennie Eleginops maclovinus-The Closest Ancestral Proxy of Antarctic Cryonotothenioids.</title>
        <authorList>
            <person name="Cheng C.C."/>
            <person name="Rivera-Colon A.G."/>
            <person name="Minhas B.F."/>
            <person name="Wilson L."/>
            <person name="Rayamajhi N."/>
            <person name="Vargas-Chacoff L."/>
            <person name="Catchen J.M."/>
        </authorList>
    </citation>
    <scope>NUCLEOTIDE SEQUENCE [LARGE SCALE GENOMIC DNA]</scope>
    <source>
        <strain evidence="3">JMC-PN-2008</strain>
    </source>
</reference>
<dbReference type="Proteomes" id="UP001346869">
    <property type="component" value="Unassembled WGS sequence"/>
</dbReference>